<dbReference type="GeneID" id="101894118"/>
<dbReference type="SUPFAM" id="SSF54695">
    <property type="entry name" value="POZ domain"/>
    <property type="match status" value="1"/>
</dbReference>
<keyword evidence="3" id="KW-0833">Ubl conjugation pathway</keyword>
<dbReference type="SMART" id="SM00225">
    <property type="entry name" value="BTB"/>
    <property type="match status" value="1"/>
</dbReference>
<dbReference type="PROSITE" id="PS50097">
    <property type="entry name" value="BTB"/>
    <property type="match status" value="1"/>
</dbReference>
<evidence type="ECO:0000313" key="6">
    <source>
        <dbReference type="Proteomes" id="UP001652621"/>
    </source>
</evidence>
<name>A0A9J7D870_MUSDO</name>
<organism evidence="6 7">
    <name type="scientific">Musca domestica</name>
    <name type="common">House fly</name>
    <dbReference type="NCBI Taxonomy" id="7370"/>
    <lineage>
        <taxon>Eukaryota</taxon>
        <taxon>Metazoa</taxon>
        <taxon>Ecdysozoa</taxon>
        <taxon>Arthropoda</taxon>
        <taxon>Hexapoda</taxon>
        <taxon>Insecta</taxon>
        <taxon>Pterygota</taxon>
        <taxon>Neoptera</taxon>
        <taxon>Endopterygota</taxon>
        <taxon>Diptera</taxon>
        <taxon>Brachycera</taxon>
        <taxon>Muscomorpha</taxon>
        <taxon>Muscoidea</taxon>
        <taxon>Muscidae</taxon>
        <taxon>Musca</taxon>
    </lineage>
</organism>
<dbReference type="VEuPathDB" id="VectorBase:MDOMA2_011466"/>
<gene>
    <name evidence="7" type="primary">LOC101894118</name>
</gene>
<feature type="domain" description="BTB" evidence="5">
    <location>
        <begin position="194"/>
        <end position="262"/>
    </location>
</feature>
<dbReference type="OrthoDB" id="6359816at2759"/>
<comment type="subcellular location">
    <subcellularLocation>
        <location evidence="1">Nucleus</location>
    </subcellularLocation>
</comment>
<proteinExistence type="inferred from homology"/>
<keyword evidence="6" id="KW-1185">Reference proteome</keyword>
<evidence type="ECO:0000256" key="3">
    <source>
        <dbReference type="ARBA" id="ARBA00022786"/>
    </source>
</evidence>
<dbReference type="RefSeq" id="XP_011294696.2">
    <property type="nucleotide sequence ID" value="XM_011296394.3"/>
</dbReference>
<dbReference type="eggNOG" id="KOG1987">
    <property type="taxonomic scope" value="Eukaryota"/>
</dbReference>
<keyword evidence="4" id="KW-0539">Nucleus</keyword>
<sequence length="357" mass="41141">MASNSNTKRTCILHHCPSAKRPRIDEGDFWFCDRIKVSKFAYVWKIENFNYFNGETISPIFTNEKSNDIKWQLAITKIGKIVILKLKLVCCDQCQVKFKFRGSMENRSGQTCSNIGKDNLYTAVAKDVFIFPRPIEIEEDSQEDPTDDNLSVRCEICVIDDVIDMPLNDFSINSHDEADLFQNMGKLLESGKFSDVTLMVSGQELKAHKNILSMRSEVFAAMFEHQTMAENKSNCVDINDLDHTVVREMLTFIYTNQAPNVEEMPMDLFVAADKYSLKRLKLMCEIILNRELTCDTALTILILADRHNSEILKLRTIHFIKTNLDAVMTSKDWHTMTARYPQLIEEIQNYNGCVERN</sequence>
<dbReference type="InterPro" id="IPR011333">
    <property type="entry name" value="SKP1/BTB/POZ_sf"/>
</dbReference>
<dbReference type="Pfam" id="PF00651">
    <property type="entry name" value="BTB"/>
    <property type="match status" value="1"/>
</dbReference>
<reference evidence="7" key="1">
    <citation type="submission" date="2025-08" db="UniProtKB">
        <authorList>
            <consortium name="RefSeq"/>
        </authorList>
    </citation>
    <scope>IDENTIFICATION</scope>
    <source>
        <strain evidence="7">Aabys</strain>
        <tissue evidence="7">Whole body</tissue>
    </source>
</reference>
<dbReference type="SUPFAM" id="SSF49599">
    <property type="entry name" value="TRAF domain-like"/>
    <property type="match status" value="1"/>
</dbReference>
<dbReference type="InterPro" id="IPR056423">
    <property type="entry name" value="BACK_BPM_SPOP"/>
</dbReference>
<dbReference type="Gene3D" id="3.30.710.10">
    <property type="entry name" value="Potassium Channel Kv1.1, Chain A"/>
    <property type="match status" value="1"/>
</dbReference>
<protein>
    <submittedName>
        <fullName evidence="7">Speckle-type POZ protein</fullName>
    </submittedName>
</protein>
<dbReference type="PANTHER" id="PTHR24413">
    <property type="entry name" value="SPECKLE-TYPE POZ PROTEIN"/>
    <property type="match status" value="1"/>
</dbReference>
<evidence type="ECO:0000256" key="4">
    <source>
        <dbReference type="ARBA" id="ARBA00023242"/>
    </source>
</evidence>
<dbReference type="Gene3D" id="1.25.40.420">
    <property type="match status" value="1"/>
</dbReference>
<comment type="similarity">
    <text evidence="2">Belongs to the Tdpoz family.</text>
</comment>
<dbReference type="InterPro" id="IPR000210">
    <property type="entry name" value="BTB/POZ_dom"/>
</dbReference>
<dbReference type="STRING" id="7370.A0A1I8MWX0"/>
<dbReference type="Proteomes" id="UP001652621">
    <property type="component" value="Unplaced"/>
</dbReference>
<dbReference type="VEuPathDB" id="VectorBase:MDOA009267"/>
<accession>A0A9J7D870</accession>
<evidence type="ECO:0000256" key="1">
    <source>
        <dbReference type="ARBA" id="ARBA00004123"/>
    </source>
</evidence>
<evidence type="ECO:0000256" key="2">
    <source>
        <dbReference type="ARBA" id="ARBA00010846"/>
    </source>
</evidence>
<evidence type="ECO:0000259" key="5">
    <source>
        <dbReference type="PROSITE" id="PS50097"/>
    </source>
</evidence>
<evidence type="ECO:0000313" key="7">
    <source>
        <dbReference type="RefSeq" id="XP_011294696.2"/>
    </source>
</evidence>
<dbReference type="InterPro" id="IPR008974">
    <property type="entry name" value="TRAF-like"/>
</dbReference>
<dbReference type="Pfam" id="PF24570">
    <property type="entry name" value="BACK_BPM_SPOP"/>
    <property type="match status" value="1"/>
</dbReference>
<dbReference type="Gene3D" id="2.60.210.10">
    <property type="entry name" value="Apoptosis, Tumor Necrosis Factor Receptor Associated Protein 2, Chain A"/>
    <property type="match status" value="1"/>
</dbReference>